<dbReference type="Gene3D" id="1.20.1110.10">
    <property type="entry name" value="Calcium-transporting ATPase, transmembrane domain"/>
    <property type="match status" value="1"/>
</dbReference>
<evidence type="ECO:0000256" key="11">
    <source>
        <dbReference type="ARBA" id="ARBA00022842"/>
    </source>
</evidence>
<evidence type="ECO:0000256" key="17">
    <source>
        <dbReference type="ARBA" id="ARBA00053935"/>
    </source>
</evidence>
<dbReference type="InterPro" id="IPR023298">
    <property type="entry name" value="ATPase_P-typ_TM_dom_sf"/>
</dbReference>
<proteinExistence type="inferred from homology"/>
<dbReference type="Proteomes" id="UP000838412">
    <property type="component" value="Unassembled WGS sequence"/>
</dbReference>
<dbReference type="FunFam" id="3.40.1110.10:FF:000026">
    <property type="entry name" value="Cation-transporting ATPase"/>
    <property type="match status" value="1"/>
</dbReference>
<dbReference type="GO" id="GO:0005524">
    <property type="term" value="F:ATP binding"/>
    <property type="evidence" value="ECO:0007669"/>
    <property type="project" value="UniProtKB-UniRule"/>
</dbReference>
<dbReference type="InterPro" id="IPR023214">
    <property type="entry name" value="HAD_sf"/>
</dbReference>
<dbReference type="GO" id="GO:0031901">
    <property type="term" value="C:early endosome membrane"/>
    <property type="evidence" value="ECO:0007669"/>
    <property type="project" value="UniProtKB-SubCell"/>
</dbReference>
<keyword evidence="8 18" id="KW-0547">Nucleotide-binding</keyword>
<dbReference type="SFLD" id="SFLDG00002">
    <property type="entry name" value="C1.7:_P-type_atpase_like"/>
    <property type="match status" value="1"/>
</dbReference>
<organism evidence="23 24">
    <name type="scientific">Branchiostoma lanceolatum</name>
    <name type="common">Common lancelet</name>
    <name type="synonym">Amphioxus lanceolatum</name>
    <dbReference type="NCBI Taxonomy" id="7740"/>
    <lineage>
        <taxon>Eukaryota</taxon>
        <taxon>Metazoa</taxon>
        <taxon>Chordata</taxon>
        <taxon>Cephalochordata</taxon>
        <taxon>Leptocardii</taxon>
        <taxon>Amphioxiformes</taxon>
        <taxon>Branchiostomatidae</taxon>
        <taxon>Branchiostoma</taxon>
    </lineage>
</organism>
<keyword evidence="7 18" id="KW-0479">Metal-binding</keyword>
<dbReference type="GO" id="GO:0006874">
    <property type="term" value="P:intracellular calcium ion homeostasis"/>
    <property type="evidence" value="ECO:0007669"/>
    <property type="project" value="TreeGrafter"/>
</dbReference>
<evidence type="ECO:0000313" key="24">
    <source>
        <dbReference type="Proteomes" id="UP000838412"/>
    </source>
</evidence>
<dbReference type="PRINTS" id="PR00119">
    <property type="entry name" value="CATATPASE"/>
</dbReference>
<dbReference type="SUPFAM" id="SSF81665">
    <property type="entry name" value="Calcium ATPase, transmembrane domain M"/>
    <property type="match status" value="1"/>
</dbReference>
<feature type="transmembrane region" description="Helical" evidence="18">
    <location>
        <begin position="997"/>
        <end position="1021"/>
    </location>
</feature>
<dbReference type="InterPro" id="IPR018303">
    <property type="entry name" value="ATPase_P-typ_P_site"/>
</dbReference>
<dbReference type="EMBL" id="CAKMNS010000112">
    <property type="protein sequence ID" value="CAH1276951.1"/>
    <property type="molecule type" value="Genomic_DNA"/>
</dbReference>
<dbReference type="PANTHER" id="PTHR45630">
    <property type="entry name" value="CATION-TRANSPORTING ATPASE-RELATED"/>
    <property type="match status" value="1"/>
</dbReference>
<dbReference type="NCBIfam" id="TIGR01657">
    <property type="entry name" value="P-ATPase-V"/>
    <property type="match status" value="1"/>
</dbReference>
<evidence type="ECO:0000256" key="2">
    <source>
        <dbReference type="ARBA" id="ARBA00004195"/>
    </source>
</evidence>
<dbReference type="Gene3D" id="2.70.150.10">
    <property type="entry name" value="Calcium-transporting ATPase, cytoplasmic transduction domain A"/>
    <property type="match status" value="1"/>
</dbReference>
<dbReference type="FunFam" id="2.70.150.10:FF:000017">
    <property type="entry name" value="Cation-transporting ATPase"/>
    <property type="match status" value="1"/>
</dbReference>
<evidence type="ECO:0000256" key="3">
    <source>
        <dbReference type="ARBA" id="ARBA00004520"/>
    </source>
</evidence>
<evidence type="ECO:0000256" key="9">
    <source>
        <dbReference type="ARBA" id="ARBA00022753"/>
    </source>
</evidence>
<comment type="function">
    <text evidence="17">ATP-driven pump involved in endocytosis-dependent polyamine transport. Uses ATP as an energy source to transfer polyamine precursor putrescine from the endosomal compartment to the cytosol.</text>
</comment>
<dbReference type="FunFam" id="1.20.1110.10:FF:000023">
    <property type="entry name" value="Cation-transporting ATPase"/>
    <property type="match status" value="1"/>
</dbReference>
<keyword evidence="6 18" id="KW-0812">Transmembrane</keyword>
<dbReference type="GO" id="GO:0046872">
    <property type="term" value="F:metal ion binding"/>
    <property type="evidence" value="ECO:0007669"/>
    <property type="project" value="UniProtKB-UniRule"/>
</dbReference>
<feature type="domain" description="P-type ATPase A" evidence="20">
    <location>
        <begin position="289"/>
        <end position="408"/>
    </location>
</feature>
<comment type="caution">
    <text evidence="23">The sequence shown here is derived from an EMBL/GenBank/DDBJ whole genome shotgun (WGS) entry which is preliminary data.</text>
</comment>
<dbReference type="Pfam" id="PF13246">
    <property type="entry name" value="Cation_ATPase"/>
    <property type="match status" value="1"/>
</dbReference>
<sequence length="1240" mass="139413">MEILDEGQFHYINKGQEDQLECHGYKRDRIKTSVTVVFAMCTLGLLFLVFYWKPEWFVWAQFKSCELVNADVVLLRTMDEHRTWSKETVKLETGDSMPIHISSLEAGCEDGKDVHQMQEVSNQSSDSSPLTLSDFNRQDSAVIHGESSNCQSDQQSLRYFIHHCLKYMWNAEKKTFEKVRGLDSGIPCSVFYTLGHGLSSTDQANRQTRYGDNAITVKVKPYIKLLFYEVLNPFYVFQLFSVCLWMSDEYYYYAAAIIVMSLLSIGTQLYTIRKQSEMLHQMVESHNTMRVKVCRSGEDWEEVVSTNLVPGDVLVIPPNGMLMPCDAVLITGNCILNESMLTGESVPVTKTQLPSQSSEVYSPEEHKHHTLFCGTQVIQTRYYGGEKVKAVVVRTGFSTAKGELVRSILFPKPLNFKLLTAAYRFVLVLVGIAMIGFTFTVVWMALDGESVGEIFLEALDLITICVPPALPSALTIGIIYAQRRLKKQDIFSISPERINICGLVDLVCFDKTGTLTEDGLDLWAVVPTKNDSFVPAIQDLSMLPLGPLLTAMATSHSLTVIGGKLSGDPLDLKMFEATKWELEEPGSEESTKFDMLVPTVVRPPHSMVLLHHSPNEREYPYEVGIIRQFTFSSSLQRMSVITRTLGSQNMVVYTKGAPETISQLCRPETIPLDFYEVLMTYTERGFRVIAFAWRPLEDKVKFLHTQRMSRHEIETDLTFLGLMVMQNALKPETTPIIHQLNGANISTVMITGDNILTAVSVARECKMVCPGQQIVEVTALAPADSTPAAITYKVSTKHIEPEEIKGADVDENDKRDQFTFAMSGKSFAVIKKYFPHVLPKLAVGGTVFARMSPDQKTQLIEVYQDLGYYVAMCGDGANDCGALKRAHAGISLSELEASVASPFTSKRATIECVLTLIREGRCALVTSFGVFKFMALYSMIQFMSVLILYGVFANLGDIQYLYHDLVIITTIAFVMSRNSAYPKLVQQRPPTSLLRPPILFSMVVQIAIQLAFQLGAFYFLLSQSWFVPWEDYRLCNDGSMNSTINTTDINTTMASTLKPCTVNYDSESDEGVLTYETTTMFGVATFQYVITAFVFSKGKPFRQPVHTNWLYVLDLIILTALNVWLLLYPTQPVAYFVELAQFPDFTFRLYLLAGAVANFVISWLTEVLLADNNALWKWLTVSYHQHHKKKYQVLQEELLYDKDYGLPVGAMLSQGTGKEINPDDGHSGDTCIQIDDSTYL</sequence>
<evidence type="ECO:0000256" key="4">
    <source>
        <dbReference type="ARBA" id="ARBA00006000"/>
    </source>
</evidence>
<keyword evidence="12 18" id="KW-1278">Translocase</keyword>
<dbReference type="InterPro" id="IPR023299">
    <property type="entry name" value="ATPase_P-typ_cyto_dom_N"/>
</dbReference>
<reference evidence="23" key="1">
    <citation type="submission" date="2022-01" db="EMBL/GenBank/DDBJ databases">
        <authorList>
            <person name="Braso-Vives M."/>
        </authorList>
    </citation>
    <scope>NUCLEOTIDE SEQUENCE</scope>
</reference>
<dbReference type="GO" id="GO:0019829">
    <property type="term" value="F:ATPase-coupled monoatomic cation transmembrane transporter activity"/>
    <property type="evidence" value="ECO:0007669"/>
    <property type="project" value="UniProtKB-UniRule"/>
</dbReference>
<protein>
    <recommendedName>
        <fullName evidence="18">Cation-transporting ATPase</fullName>
        <ecNumber evidence="18">7.2.2.-</ecNumber>
    </recommendedName>
</protein>
<dbReference type="Pfam" id="PF00690">
    <property type="entry name" value="Cation_ATPase_N"/>
    <property type="match status" value="1"/>
</dbReference>
<feature type="transmembrane region" description="Helical" evidence="18">
    <location>
        <begin position="1108"/>
        <end position="1127"/>
    </location>
</feature>
<feature type="domain" description="P5B-type ATPase N-terminal" evidence="22">
    <location>
        <begin position="16"/>
        <end position="170"/>
    </location>
</feature>
<evidence type="ECO:0000256" key="16">
    <source>
        <dbReference type="ARBA" id="ARBA00051385"/>
    </source>
</evidence>
<dbReference type="InterPro" id="IPR001757">
    <property type="entry name" value="P_typ_ATPase"/>
</dbReference>
<dbReference type="InterPro" id="IPR059000">
    <property type="entry name" value="ATPase_P-type_domA"/>
</dbReference>
<dbReference type="SFLD" id="SFLDS00003">
    <property type="entry name" value="Haloacid_Dehalogenase"/>
    <property type="match status" value="1"/>
</dbReference>
<evidence type="ECO:0000313" key="23">
    <source>
        <dbReference type="EMBL" id="CAH1276951.1"/>
    </source>
</evidence>
<dbReference type="SUPFAM" id="SSF81653">
    <property type="entry name" value="Calcium ATPase, transduction domain A"/>
    <property type="match status" value="1"/>
</dbReference>
<dbReference type="InterPro" id="IPR006544">
    <property type="entry name" value="P-type_TPase_V"/>
</dbReference>
<dbReference type="OrthoDB" id="48943at2759"/>
<dbReference type="AlphaFoldDB" id="A0A8S4MLY9"/>
<dbReference type="InterPro" id="IPR008250">
    <property type="entry name" value="ATPase_P-typ_transduc_dom_A_sf"/>
</dbReference>
<evidence type="ECO:0000259" key="20">
    <source>
        <dbReference type="Pfam" id="PF00122"/>
    </source>
</evidence>
<comment type="similarity">
    <text evidence="4 18">Belongs to the cation transport ATPase (P-type) (TC 3.A.3) family. Type V subfamily.</text>
</comment>
<evidence type="ECO:0000259" key="22">
    <source>
        <dbReference type="Pfam" id="PF12409"/>
    </source>
</evidence>
<dbReference type="InterPro" id="IPR044492">
    <property type="entry name" value="P_typ_ATPase_HD_dom"/>
</dbReference>
<keyword evidence="9" id="KW-0967">Endosome</keyword>
<accession>A0A8S4MLY9</accession>
<dbReference type="GO" id="GO:0015594">
    <property type="term" value="F:ABC-type putrescine transporter activity"/>
    <property type="evidence" value="ECO:0007669"/>
    <property type="project" value="UniProtKB-EC"/>
</dbReference>
<feature type="transmembrane region" description="Helical" evidence="18">
    <location>
        <begin position="458"/>
        <end position="481"/>
    </location>
</feature>
<feature type="transmembrane region" description="Helical" evidence="18">
    <location>
        <begin position="1078"/>
        <end position="1096"/>
    </location>
</feature>
<gene>
    <name evidence="23" type="primary">ATP13A3</name>
    <name evidence="23" type="ORF">BLAG_LOCUS25870</name>
</gene>
<dbReference type="SUPFAM" id="SSF56784">
    <property type="entry name" value="HAD-like"/>
    <property type="match status" value="1"/>
</dbReference>
<dbReference type="GO" id="GO:0016887">
    <property type="term" value="F:ATP hydrolysis activity"/>
    <property type="evidence" value="ECO:0007669"/>
    <property type="project" value="InterPro"/>
</dbReference>
<feature type="region of interest" description="Disordered" evidence="19">
    <location>
        <begin position="1218"/>
        <end position="1240"/>
    </location>
</feature>
<evidence type="ECO:0000256" key="5">
    <source>
        <dbReference type="ARBA" id="ARBA00022553"/>
    </source>
</evidence>
<dbReference type="InterPro" id="IPR047821">
    <property type="entry name" value="P5B-type_ATPase"/>
</dbReference>
<keyword evidence="13 18" id="KW-1133">Transmembrane helix</keyword>
<feature type="transmembrane region" description="Helical" evidence="18">
    <location>
        <begin position="422"/>
        <end position="446"/>
    </location>
</feature>
<evidence type="ECO:0000259" key="21">
    <source>
        <dbReference type="Pfam" id="PF00690"/>
    </source>
</evidence>
<dbReference type="GO" id="GO:0055038">
    <property type="term" value="C:recycling endosome membrane"/>
    <property type="evidence" value="ECO:0007669"/>
    <property type="project" value="UniProtKB-SubCell"/>
</dbReference>
<evidence type="ECO:0000256" key="19">
    <source>
        <dbReference type="SAM" id="MobiDB-lite"/>
    </source>
</evidence>
<evidence type="ECO:0000256" key="6">
    <source>
        <dbReference type="ARBA" id="ARBA00022692"/>
    </source>
</evidence>
<evidence type="ECO:0000256" key="15">
    <source>
        <dbReference type="ARBA" id="ARBA00049360"/>
    </source>
</evidence>
<dbReference type="InterPro" id="IPR036412">
    <property type="entry name" value="HAD-like_sf"/>
</dbReference>
<evidence type="ECO:0000256" key="12">
    <source>
        <dbReference type="ARBA" id="ARBA00022967"/>
    </source>
</evidence>
<evidence type="ECO:0000256" key="13">
    <source>
        <dbReference type="ARBA" id="ARBA00022989"/>
    </source>
</evidence>
<dbReference type="Pfam" id="PF00122">
    <property type="entry name" value="E1-E2_ATPase"/>
    <property type="match status" value="1"/>
</dbReference>
<dbReference type="SFLD" id="SFLDF00027">
    <property type="entry name" value="p-type_atpase"/>
    <property type="match status" value="1"/>
</dbReference>
<feature type="transmembrane region" description="Helical" evidence="18">
    <location>
        <begin position="1147"/>
        <end position="1169"/>
    </location>
</feature>
<dbReference type="FunFam" id="3.40.50.1000:FF:000045">
    <property type="entry name" value="Cation-transporting ATPase"/>
    <property type="match status" value="1"/>
</dbReference>
<feature type="transmembrane region" description="Helical" evidence="18">
    <location>
        <begin position="958"/>
        <end position="976"/>
    </location>
</feature>
<feature type="transmembrane region" description="Helical" evidence="18">
    <location>
        <begin position="34"/>
        <end position="52"/>
    </location>
</feature>
<comment type="catalytic activity">
    <reaction evidence="16">
        <text>putrescine(out) + ATP + H2O = putrescine(in) + ADP + phosphate + H(+)</text>
        <dbReference type="Rhea" id="RHEA:29995"/>
        <dbReference type="ChEBI" id="CHEBI:15377"/>
        <dbReference type="ChEBI" id="CHEBI:15378"/>
        <dbReference type="ChEBI" id="CHEBI:30616"/>
        <dbReference type="ChEBI" id="CHEBI:43474"/>
        <dbReference type="ChEBI" id="CHEBI:326268"/>
        <dbReference type="ChEBI" id="CHEBI:456216"/>
        <dbReference type="EC" id="7.6.2.16"/>
    </reaction>
    <physiologicalReaction direction="left-to-right" evidence="16">
        <dbReference type="Rhea" id="RHEA:29996"/>
    </physiologicalReaction>
</comment>
<dbReference type="NCBIfam" id="TIGR01494">
    <property type="entry name" value="ATPase_P-type"/>
    <property type="match status" value="2"/>
</dbReference>
<evidence type="ECO:0000256" key="18">
    <source>
        <dbReference type="RuleBase" id="RU362082"/>
    </source>
</evidence>
<evidence type="ECO:0000256" key="10">
    <source>
        <dbReference type="ARBA" id="ARBA00022840"/>
    </source>
</evidence>
<evidence type="ECO:0000256" key="1">
    <source>
        <dbReference type="ARBA" id="ARBA00004107"/>
    </source>
</evidence>
<evidence type="ECO:0000256" key="8">
    <source>
        <dbReference type="ARBA" id="ARBA00022741"/>
    </source>
</evidence>
<dbReference type="GO" id="GO:0031902">
    <property type="term" value="C:late endosome membrane"/>
    <property type="evidence" value="ECO:0007669"/>
    <property type="project" value="UniProtKB-SubCell"/>
</dbReference>
<feature type="transmembrane region" description="Helical" evidence="18">
    <location>
        <begin position="253"/>
        <end position="272"/>
    </location>
</feature>
<dbReference type="InterPro" id="IPR004014">
    <property type="entry name" value="ATPase_P-typ_cation-transptr_N"/>
</dbReference>
<keyword evidence="24" id="KW-1185">Reference proteome</keyword>
<name>A0A8S4MLY9_BRALA</name>
<dbReference type="Gene3D" id="3.40.50.1000">
    <property type="entry name" value="HAD superfamily/HAD-like"/>
    <property type="match status" value="1"/>
</dbReference>
<dbReference type="Pfam" id="PF12409">
    <property type="entry name" value="P5-ATPase"/>
    <property type="match status" value="1"/>
</dbReference>
<keyword evidence="11 18" id="KW-0460">Magnesium</keyword>
<dbReference type="PANTHER" id="PTHR45630:SF8">
    <property type="entry name" value="CATION-TRANSPORTING ATPASE"/>
    <property type="match status" value="1"/>
</dbReference>
<feature type="domain" description="Cation-transporting P-type ATPase N-terminal" evidence="21">
    <location>
        <begin position="194"/>
        <end position="245"/>
    </location>
</feature>
<comment type="catalytic activity">
    <reaction evidence="15 18">
        <text>ATP + H2O = ADP + phosphate + H(+)</text>
        <dbReference type="Rhea" id="RHEA:13065"/>
        <dbReference type="ChEBI" id="CHEBI:15377"/>
        <dbReference type="ChEBI" id="CHEBI:15378"/>
        <dbReference type="ChEBI" id="CHEBI:30616"/>
        <dbReference type="ChEBI" id="CHEBI:43474"/>
        <dbReference type="ChEBI" id="CHEBI:456216"/>
    </reaction>
</comment>
<keyword evidence="14 18" id="KW-0472">Membrane</keyword>
<comment type="subcellular location">
    <subcellularLocation>
        <location evidence="3">Early endosome membrane</location>
        <topology evidence="3">Multi-pass membrane protein</topology>
    </subcellularLocation>
    <subcellularLocation>
        <location evidence="1">Late endosome membrane</location>
        <topology evidence="1">Multi-pass membrane protein</topology>
    </subcellularLocation>
    <subcellularLocation>
        <location evidence="18">Membrane</location>
        <topology evidence="18">Multi-pass membrane protein</topology>
    </subcellularLocation>
    <subcellularLocation>
        <location evidence="2">Recycling endosome membrane</location>
        <topology evidence="2">Multi-pass membrane protein</topology>
    </subcellularLocation>
</comment>
<keyword evidence="10 18" id="KW-0067">ATP-binding</keyword>
<dbReference type="Gene3D" id="3.40.1110.10">
    <property type="entry name" value="Calcium-transporting ATPase, cytoplasmic domain N"/>
    <property type="match status" value="1"/>
</dbReference>
<evidence type="ECO:0000256" key="7">
    <source>
        <dbReference type="ARBA" id="ARBA00022723"/>
    </source>
</evidence>
<dbReference type="InterPro" id="IPR047819">
    <property type="entry name" value="P5A-ATPase_N"/>
</dbReference>
<keyword evidence="5" id="KW-0597">Phosphoprotein</keyword>
<feature type="transmembrane region" description="Helical" evidence="18">
    <location>
        <begin position="934"/>
        <end position="952"/>
    </location>
</feature>
<dbReference type="CDD" id="cd07542">
    <property type="entry name" value="P-type_ATPase_cation"/>
    <property type="match status" value="1"/>
</dbReference>
<dbReference type="FunFam" id="1.20.1110.10:FF:000026">
    <property type="entry name" value="Cation-transporting ATPase"/>
    <property type="match status" value="1"/>
</dbReference>
<dbReference type="GO" id="GO:0015662">
    <property type="term" value="F:P-type ion transporter activity"/>
    <property type="evidence" value="ECO:0007669"/>
    <property type="project" value="InterPro"/>
</dbReference>
<dbReference type="PROSITE" id="PS00154">
    <property type="entry name" value="ATPASE_E1_E2"/>
    <property type="match status" value="1"/>
</dbReference>
<dbReference type="EC" id="7.2.2.-" evidence="18"/>
<evidence type="ECO:0000256" key="14">
    <source>
        <dbReference type="ARBA" id="ARBA00023136"/>
    </source>
</evidence>